<accession>A0ABP9ND21</accession>
<dbReference type="RefSeq" id="WP_345492751.1">
    <property type="nucleotide sequence ID" value="NZ_BAABHY010000014.1"/>
</dbReference>
<organism evidence="1 2">
    <name type="scientific">Orbus sasakiae</name>
    <dbReference type="NCBI Taxonomy" id="1078475"/>
    <lineage>
        <taxon>Bacteria</taxon>
        <taxon>Pseudomonadati</taxon>
        <taxon>Pseudomonadota</taxon>
        <taxon>Gammaproteobacteria</taxon>
        <taxon>Orbales</taxon>
        <taxon>Orbaceae</taxon>
        <taxon>Orbus</taxon>
    </lineage>
</organism>
<keyword evidence="2" id="KW-1185">Reference proteome</keyword>
<dbReference type="EMBL" id="BAABHY010000014">
    <property type="protein sequence ID" value="GAA5114925.1"/>
    <property type="molecule type" value="Genomic_DNA"/>
</dbReference>
<proteinExistence type="predicted"/>
<evidence type="ECO:0000313" key="1">
    <source>
        <dbReference type="EMBL" id="GAA5114925.1"/>
    </source>
</evidence>
<gene>
    <name evidence="1" type="ORF">GCM10023211_25140</name>
</gene>
<sequence length="290" mass="34598">MLKITPNQLLDYQYAIVDQIQFNVNFFESYPIVELFPDKNKKHLFPILLPLEKLSKIQKEELIEILFSELEQNNKPIVSMFINADNLKLVAFKNYLEKKLVISTNGHYSLFRFYDPRVFTQLLWMWSSEQLSYFYSSINSCCFCLNKQFYSYINHDIKHNYNRKQSKVNLNTLHRIGLINRTLDILNLKVDLQEHTIKSQQINTLIEKAQSNYQIYSECDLILFAKHGMLISLNFDLHSILQNRFNDKKFFSKTNHYTQMCRLISSTEWLSILNDFDIEDEIIIRKVIYG</sequence>
<reference evidence="2" key="1">
    <citation type="journal article" date="2019" name="Int. J. Syst. Evol. Microbiol.">
        <title>The Global Catalogue of Microorganisms (GCM) 10K type strain sequencing project: providing services to taxonomists for standard genome sequencing and annotation.</title>
        <authorList>
            <consortium name="The Broad Institute Genomics Platform"/>
            <consortium name="The Broad Institute Genome Sequencing Center for Infectious Disease"/>
            <person name="Wu L."/>
            <person name="Ma J."/>
        </authorList>
    </citation>
    <scope>NUCLEOTIDE SEQUENCE [LARGE SCALE GENOMIC DNA]</scope>
    <source>
        <strain evidence="2">JCM 18050</strain>
    </source>
</reference>
<evidence type="ECO:0000313" key="2">
    <source>
        <dbReference type="Proteomes" id="UP001500171"/>
    </source>
</evidence>
<name>A0ABP9ND21_9GAMM</name>
<evidence type="ECO:0008006" key="3">
    <source>
        <dbReference type="Google" id="ProtNLM"/>
    </source>
</evidence>
<protein>
    <recommendedName>
        <fullName evidence="3">DUF4123 domain-containing protein</fullName>
    </recommendedName>
</protein>
<dbReference type="Proteomes" id="UP001500171">
    <property type="component" value="Unassembled WGS sequence"/>
</dbReference>
<comment type="caution">
    <text evidence="1">The sequence shown here is derived from an EMBL/GenBank/DDBJ whole genome shotgun (WGS) entry which is preliminary data.</text>
</comment>